<name>A0A1R0H699_9FUNG</name>
<feature type="compositionally biased region" description="Basic and acidic residues" evidence="8">
    <location>
        <begin position="485"/>
        <end position="517"/>
    </location>
</feature>
<gene>
    <name evidence="11" type="ORF">AYI68_g1212</name>
</gene>
<dbReference type="GO" id="GO:0016787">
    <property type="term" value="F:hydrolase activity"/>
    <property type="evidence" value="ECO:0007669"/>
    <property type="project" value="UniProtKB-KW"/>
</dbReference>
<evidence type="ECO:0000256" key="5">
    <source>
        <dbReference type="ARBA" id="ARBA00022840"/>
    </source>
</evidence>
<sequence length="526" mass="58997">MDSCRKHYYPDFLKFFWSESELRAIGYKVQSTVEKIANSTAGQCESSQIYGPKAIILVPTVQLADQIAKQANDLANSLGITAKVISGQSELEHQLRTFQEIEKPDILIGTVGRMMFCLGIGDNTSLLGLKRLKAINTSHLTTLVADEVDMMMGVQMFDGFSKIVRKITNLSKVQSIQSIFLSATISDQLKQKLTHLTLKKNLLVFSLNDNFQIPSGIVQIAYDVSLQRKYSLLKYLILRKGNVSLKNKKVLVFARTIQKVTRICENLKTDNIRSLCLHSELSPSEKTLVASTFNSTQILNKSDIGQESGSPMILVATDFASRGLDFSNVQVVVNFDIPTNPIDYLHRVGRTGRMGQPGMAISFVGSSTQEINLGDTRIATRDEKVYMQRIDSFFSKHQASKSKIEYRKIPGPFKDTTKYSLIKDTQTKNDSTRLLKQNSISSGKNRGVKKLSLKPNVALDPNSPHTVGIWTNTISKTYPKPKEILEKKSLSRTQIDNKENEDKHRLTYERAINEFQKKTSGPVSKK</sequence>
<dbReference type="GO" id="GO:0005524">
    <property type="term" value="F:ATP binding"/>
    <property type="evidence" value="ECO:0007669"/>
    <property type="project" value="UniProtKB-KW"/>
</dbReference>
<evidence type="ECO:0000256" key="3">
    <source>
        <dbReference type="ARBA" id="ARBA00022801"/>
    </source>
</evidence>
<dbReference type="GO" id="GO:0003724">
    <property type="term" value="F:RNA helicase activity"/>
    <property type="evidence" value="ECO:0007669"/>
    <property type="project" value="UniProtKB-EC"/>
</dbReference>
<dbReference type="PANTHER" id="PTHR47959:SF1">
    <property type="entry name" value="ATP-DEPENDENT RNA HELICASE DBPA"/>
    <property type="match status" value="1"/>
</dbReference>
<evidence type="ECO:0000259" key="10">
    <source>
        <dbReference type="PROSITE" id="PS51194"/>
    </source>
</evidence>
<dbReference type="InterPro" id="IPR011545">
    <property type="entry name" value="DEAD/DEAH_box_helicase_dom"/>
</dbReference>
<evidence type="ECO:0000313" key="12">
    <source>
        <dbReference type="Proteomes" id="UP000187455"/>
    </source>
</evidence>
<evidence type="ECO:0000259" key="9">
    <source>
        <dbReference type="PROSITE" id="PS51192"/>
    </source>
</evidence>
<organism evidence="11 12">
    <name type="scientific">Smittium mucronatum</name>
    <dbReference type="NCBI Taxonomy" id="133383"/>
    <lineage>
        <taxon>Eukaryota</taxon>
        <taxon>Fungi</taxon>
        <taxon>Fungi incertae sedis</taxon>
        <taxon>Zoopagomycota</taxon>
        <taxon>Kickxellomycotina</taxon>
        <taxon>Harpellomycetes</taxon>
        <taxon>Harpellales</taxon>
        <taxon>Legeriomycetaceae</taxon>
        <taxon>Smittium</taxon>
    </lineage>
</organism>
<dbReference type="EC" id="3.6.4.13" evidence="1"/>
<dbReference type="Pfam" id="PF00271">
    <property type="entry name" value="Helicase_C"/>
    <property type="match status" value="1"/>
</dbReference>
<evidence type="ECO:0000256" key="4">
    <source>
        <dbReference type="ARBA" id="ARBA00022806"/>
    </source>
</evidence>
<dbReference type="AlphaFoldDB" id="A0A1R0H699"/>
<dbReference type="Pfam" id="PF00270">
    <property type="entry name" value="DEAD"/>
    <property type="match status" value="1"/>
</dbReference>
<dbReference type="PROSITE" id="PS51192">
    <property type="entry name" value="HELICASE_ATP_BIND_1"/>
    <property type="match status" value="1"/>
</dbReference>
<dbReference type="EMBL" id="LSSL01000431">
    <property type="protein sequence ID" value="OLY84618.1"/>
    <property type="molecule type" value="Genomic_DNA"/>
</dbReference>
<dbReference type="InterPro" id="IPR027417">
    <property type="entry name" value="P-loop_NTPase"/>
</dbReference>
<dbReference type="GO" id="GO:0003723">
    <property type="term" value="F:RNA binding"/>
    <property type="evidence" value="ECO:0007669"/>
    <property type="project" value="UniProtKB-KW"/>
</dbReference>
<keyword evidence="6" id="KW-0694">RNA-binding</keyword>
<proteinExistence type="predicted"/>
<keyword evidence="4 11" id="KW-0347">Helicase</keyword>
<dbReference type="Gene3D" id="3.40.50.300">
    <property type="entry name" value="P-loop containing nucleotide triphosphate hydrolases"/>
    <property type="match status" value="2"/>
</dbReference>
<keyword evidence="5" id="KW-0067">ATP-binding</keyword>
<comment type="caution">
    <text evidence="11">The sequence shown here is derived from an EMBL/GenBank/DDBJ whole genome shotgun (WGS) entry which is preliminary data.</text>
</comment>
<keyword evidence="3" id="KW-0378">Hydrolase</keyword>
<feature type="domain" description="Helicase C-terminal" evidence="10">
    <location>
        <begin position="231"/>
        <end position="410"/>
    </location>
</feature>
<dbReference type="InterPro" id="IPR050079">
    <property type="entry name" value="DEAD_box_RNA_helicase"/>
</dbReference>
<accession>A0A1R0H699</accession>
<dbReference type="OrthoDB" id="10256233at2759"/>
<dbReference type="SUPFAM" id="SSF52540">
    <property type="entry name" value="P-loop containing nucleoside triphosphate hydrolases"/>
    <property type="match status" value="1"/>
</dbReference>
<dbReference type="InterPro" id="IPR001650">
    <property type="entry name" value="Helicase_C-like"/>
</dbReference>
<evidence type="ECO:0000256" key="2">
    <source>
        <dbReference type="ARBA" id="ARBA00022741"/>
    </source>
</evidence>
<evidence type="ECO:0000256" key="8">
    <source>
        <dbReference type="SAM" id="MobiDB-lite"/>
    </source>
</evidence>
<dbReference type="STRING" id="133383.A0A1R0H699"/>
<keyword evidence="12" id="KW-1185">Reference proteome</keyword>
<feature type="region of interest" description="Disordered" evidence="8">
    <location>
        <begin position="485"/>
        <end position="526"/>
    </location>
</feature>
<dbReference type="SMART" id="SM00490">
    <property type="entry name" value="HELICc"/>
    <property type="match status" value="1"/>
</dbReference>
<comment type="catalytic activity">
    <reaction evidence="7">
        <text>ATP + H2O = ADP + phosphate + H(+)</text>
        <dbReference type="Rhea" id="RHEA:13065"/>
        <dbReference type="ChEBI" id="CHEBI:15377"/>
        <dbReference type="ChEBI" id="CHEBI:15378"/>
        <dbReference type="ChEBI" id="CHEBI:30616"/>
        <dbReference type="ChEBI" id="CHEBI:43474"/>
        <dbReference type="ChEBI" id="CHEBI:456216"/>
        <dbReference type="EC" id="3.6.4.13"/>
    </reaction>
</comment>
<dbReference type="SMART" id="SM00487">
    <property type="entry name" value="DEXDc"/>
    <property type="match status" value="1"/>
</dbReference>
<evidence type="ECO:0000256" key="7">
    <source>
        <dbReference type="ARBA" id="ARBA00047984"/>
    </source>
</evidence>
<evidence type="ECO:0000256" key="1">
    <source>
        <dbReference type="ARBA" id="ARBA00012552"/>
    </source>
</evidence>
<dbReference type="CDD" id="cd18787">
    <property type="entry name" value="SF2_C_DEAD"/>
    <property type="match status" value="1"/>
</dbReference>
<evidence type="ECO:0000313" key="11">
    <source>
        <dbReference type="EMBL" id="OLY84618.1"/>
    </source>
</evidence>
<dbReference type="GO" id="GO:0005829">
    <property type="term" value="C:cytosol"/>
    <property type="evidence" value="ECO:0007669"/>
    <property type="project" value="TreeGrafter"/>
</dbReference>
<dbReference type="PROSITE" id="PS51194">
    <property type="entry name" value="HELICASE_CTER"/>
    <property type="match status" value="1"/>
</dbReference>
<evidence type="ECO:0000256" key="6">
    <source>
        <dbReference type="ARBA" id="ARBA00022884"/>
    </source>
</evidence>
<feature type="domain" description="Helicase ATP-binding" evidence="9">
    <location>
        <begin position="51"/>
        <end position="203"/>
    </location>
</feature>
<keyword evidence="2" id="KW-0547">Nucleotide-binding</keyword>
<reference evidence="11 12" key="1">
    <citation type="journal article" date="2016" name="Mol. Biol. Evol.">
        <title>Genome-Wide Survey of Gut Fungi (Harpellales) Reveals the First Horizontally Transferred Ubiquitin Gene from a Mosquito Host.</title>
        <authorList>
            <person name="Wang Y."/>
            <person name="White M.M."/>
            <person name="Kvist S."/>
            <person name="Moncalvo J.M."/>
        </authorList>
    </citation>
    <scope>NUCLEOTIDE SEQUENCE [LARGE SCALE GENOMIC DNA]</scope>
    <source>
        <strain evidence="11 12">ALG-7-W6</strain>
    </source>
</reference>
<dbReference type="PANTHER" id="PTHR47959">
    <property type="entry name" value="ATP-DEPENDENT RNA HELICASE RHLE-RELATED"/>
    <property type="match status" value="1"/>
</dbReference>
<dbReference type="Proteomes" id="UP000187455">
    <property type="component" value="Unassembled WGS sequence"/>
</dbReference>
<protein>
    <recommendedName>
        <fullName evidence="1">RNA helicase</fullName>
        <ecNumber evidence="1">3.6.4.13</ecNumber>
    </recommendedName>
</protein>
<dbReference type="InterPro" id="IPR014001">
    <property type="entry name" value="Helicase_ATP-bd"/>
</dbReference>